<evidence type="ECO:0000313" key="4">
    <source>
        <dbReference type="EMBL" id="BAR58463.1"/>
    </source>
</evidence>
<dbReference type="SMART" id="SM00044">
    <property type="entry name" value="CYCc"/>
    <property type="match status" value="1"/>
</dbReference>
<organism evidence="4 5">
    <name type="scientific">Bradyrhizobium diazoefficiens</name>
    <dbReference type="NCBI Taxonomy" id="1355477"/>
    <lineage>
        <taxon>Bacteria</taxon>
        <taxon>Pseudomonadati</taxon>
        <taxon>Pseudomonadota</taxon>
        <taxon>Alphaproteobacteria</taxon>
        <taxon>Hyphomicrobiales</taxon>
        <taxon>Nitrobacteraceae</taxon>
        <taxon>Bradyrhizobium</taxon>
    </lineage>
</organism>
<dbReference type="SUPFAM" id="SSF55073">
    <property type="entry name" value="Nucleotide cyclase"/>
    <property type="match status" value="1"/>
</dbReference>
<dbReference type="Proteomes" id="UP000063308">
    <property type="component" value="Chromosome"/>
</dbReference>
<feature type="domain" description="Guanylate cyclase" evidence="3">
    <location>
        <begin position="248"/>
        <end position="358"/>
    </location>
</feature>
<feature type="region of interest" description="Disordered" evidence="2">
    <location>
        <begin position="107"/>
        <end position="128"/>
    </location>
</feature>
<dbReference type="GO" id="GO:0035556">
    <property type="term" value="P:intracellular signal transduction"/>
    <property type="evidence" value="ECO:0007669"/>
    <property type="project" value="InterPro"/>
</dbReference>
<feature type="repeat" description="TPR" evidence="1">
    <location>
        <begin position="722"/>
        <end position="755"/>
    </location>
</feature>
<dbReference type="InterPro" id="IPR011990">
    <property type="entry name" value="TPR-like_helical_dom_sf"/>
</dbReference>
<dbReference type="Pfam" id="PF13431">
    <property type="entry name" value="TPR_17"/>
    <property type="match status" value="1"/>
</dbReference>
<dbReference type="Gene3D" id="1.25.40.10">
    <property type="entry name" value="Tetratricopeptide repeat domain"/>
    <property type="match status" value="1"/>
</dbReference>
<dbReference type="PANTHER" id="PTHR43081">
    <property type="entry name" value="ADENYLATE CYCLASE, TERMINAL-DIFFERENTIATION SPECIFIC-RELATED"/>
    <property type="match status" value="1"/>
</dbReference>
<feature type="repeat" description="TPR" evidence="1">
    <location>
        <begin position="685"/>
        <end position="718"/>
    </location>
</feature>
<dbReference type="PANTHER" id="PTHR43081:SF19">
    <property type="entry name" value="PH-SENSITIVE ADENYLATE CYCLASE RV1264"/>
    <property type="match status" value="1"/>
</dbReference>
<reference evidence="4 5" key="1">
    <citation type="submission" date="2014-11" db="EMBL/GenBank/DDBJ databases">
        <title>Symbiosis island explosion on the genome of extra-slow-growing strains of soybean bradyrhizobia with massive insertion sequences.</title>
        <authorList>
            <person name="Iida T."/>
            <person name="Minamisawa K."/>
        </authorList>
    </citation>
    <scope>NUCLEOTIDE SEQUENCE [LARGE SCALE GENOMIC DNA]</scope>
    <source>
        <strain evidence="4 5">NK6</strain>
    </source>
</reference>
<dbReference type="Gene3D" id="3.40.50.10070">
    <property type="entry name" value="TolB, N-terminal domain"/>
    <property type="match status" value="1"/>
</dbReference>
<gene>
    <name evidence="4" type="ORF">NK6_5304</name>
</gene>
<dbReference type="CDD" id="cd07302">
    <property type="entry name" value="CHD"/>
    <property type="match status" value="1"/>
</dbReference>
<evidence type="ECO:0000256" key="1">
    <source>
        <dbReference type="PROSITE-ProRule" id="PRU00339"/>
    </source>
</evidence>
<keyword evidence="1" id="KW-0802">TPR repeat</keyword>
<dbReference type="InterPro" id="IPR019734">
    <property type="entry name" value="TPR_rpt"/>
</dbReference>
<dbReference type="Gene3D" id="3.30.70.1230">
    <property type="entry name" value="Nucleotide cyclase"/>
    <property type="match status" value="1"/>
</dbReference>
<evidence type="ECO:0000256" key="2">
    <source>
        <dbReference type="SAM" id="MobiDB-lite"/>
    </source>
</evidence>
<sequence>MCGRLAAVLGCRAAALHSTDQASNDGYFFNSIPIVRAIRLTAPAWRPSSVAIFDTPTPCRASLTKRRISCSAHCFGFGAFMVRRSEPADHLTSAPSRQHLGNLRVAPHHEAQRHGGFGPRERARKRRPEYCVNSIGGSDRRTDSCVSRSAMKGRSDLSHANARTPLLTRKRHSALNWPGRFALHPAMEKRVQPVPRRPRILGKIGSLRRLPLTCPQQSATLRLVPAAGLVWSFGGAVTEQRVQRRLAAILAADVVGYSALMQRAEEATYAEFERLKRELIEPSLSRHDGRLIKTTGDGALAEFASPLAAVRCATEMQDHLAEGSGPFKLRIGLNLGDVIVGQDGDLYGDGINIAVRLEGIADPGGILMSEKVYSEVEGKLDVGFEDRGEQQLKNIAKPVRAYAVRAGASSALTERLSAAPPLPAKPSIAVLPFENMSGDPEQEYFADGMVEEITTALSRFKWLFVIARNSSFTYKGKAVNVKQVGHELGVRYILEGSVRKAAGKVRIAGQLIDAITGAHIWADRFERDLTDIFALQDDVALAVVSAVQPKMLQTEIATAARRRPENLTAYEFFLRSMQQYYLTTRESLAEAIKLAHRALELDPRFSSAAALAGDCHASNVALGYANNPEFDAKEAIRLARLALSLDDGDPDTLSRVAVVSACAVGDSEAEIEMADRAVALNPNSWRTWNNRGWVYTMAGLPEEAIRSFERAIRMSPLDPLLHMTFLGIGHALVGLRRFDEAIIVLKKALRQNPSFMPACRGLASAFAHLGRDAEAHAAAARVLEIDPAFTISGHIARVPKSSKMFIEGLRKAGLPE</sequence>
<dbReference type="GO" id="GO:0006171">
    <property type="term" value="P:cAMP biosynthetic process"/>
    <property type="evidence" value="ECO:0007669"/>
    <property type="project" value="TreeGrafter"/>
</dbReference>
<dbReference type="SUPFAM" id="SSF48452">
    <property type="entry name" value="TPR-like"/>
    <property type="match status" value="1"/>
</dbReference>
<dbReference type="PROSITE" id="PS50125">
    <property type="entry name" value="GUANYLATE_CYCLASE_2"/>
    <property type="match status" value="1"/>
</dbReference>
<dbReference type="InterPro" id="IPR001054">
    <property type="entry name" value="A/G_cyclase"/>
</dbReference>
<evidence type="ECO:0000313" key="5">
    <source>
        <dbReference type="Proteomes" id="UP000063308"/>
    </source>
</evidence>
<dbReference type="InterPro" id="IPR029787">
    <property type="entry name" value="Nucleotide_cyclase"/>
</dbReference>
<dbReference type="SMART" id="SM00028">
    <property type="entry name" value="TPR"/>
    <property type="match status" value="3"/>
</dbReference>
<dbReference type="EMBL" id="AP014685">
    <property type="protein sequence ID" value="BAR58463.1"/>
    <property type="molecule type" value="Genomic_DNA"/>
</dbReference>
<protein>
    <submittedName>
        <fullName evidence="4">Putative adenylate cyclase 3</fullName>
    </submittedName>
</protein>
<evidence type="ECO:0000259" key="3">
    <source>
        <dbReference type="PROSITE" id="PS50125"/>
    </source>
</evidence>
<dbReference type="InterPro" id="IPR050697">
    <property type="entry name" value="Adenylyl/Guanylyl_Cyclase_3/4"/>
</dbReference>
<dbReference type="Pfam" id="PF13432">
    <property type="entry name" value="TPR_16"/>
    <property type="match status" value="1"/>
</dbReference>
<dbReference type="PROSITE" id="PS50005">
    <property type="entry name" value="TPR"/>
    <property type="match status" value="2"/>
</dbReference>
<accession>A0A0E4BRZ2</accession>
<name>A0A0E4BRZ2_9BRAD</name>
<dbReference type="AlphaFoldDB" id="A0A0E4BRZ2"/>
<dbReference type="Pfam" id="PF00211">
    <property type="entry name" value="Guanylate_cyc"/>
    <property type="match status" value="1"/>
</dbReference>
<proteinExistence type="predicted"/>
<dbReference type="GO" id="GO:0004016">
    <property type="term" value="F:adenylate cyclase activity"/>
    <property type="evidence" value="ECO:0007669"/>
    <property type="project" value="UniProtKB-ARBA"/>
</dbReference>